<dbReference type="SUPFAM" id="SSF102198">
    <property type="entry name" value="Putative cyclase"/>
    <property type="match status" value="1"/>
</dbReference>
<dbReference type="Pfam" id="PF04199">
    <property type="entry name" value="Cyclase"/>
    <property type="match status" value="1"/>
</dbReference>
<dbReference type="PANTHER" id="PTHR31118">
    <property type="entry name" value="CYCLASE-LIKE PROTEIN 2"/>
    <property type="match status" value="1"/>
</dbReference>
<dbReference type="GO" id="GO:0019441">
    <property type="term" value="P:L-tryptophan catabolic process to kynurenine"/>
    <property type="evidence" value="ECO:0007669"/>
    <property type="project" value="InterPro"/>
</dbReference>
<dbReference type="Gene3D" id="3.50.30.50">
    <property type="entry name" value="Putative cyclase"/>
    <property type="match status" value="1"/>
</dbReference>
<sequence>MEYIDLSHTVFDGLITYKGLPAPVICDYLSREASKSFYEEGTSFQIGRIDMVANTGTYIDCPSHRYHDGHDLSEIHIDQVANLPAILINALGHQAIGPEFFFHLNLTGKAILVHTGWSMHWNTTHYFSGHPFLTEAAAVYLKENGVVLVGIDSHNIDDTSGNRRPVHSILLGANILIVEHLTNLDQIPASEFLFSAVPPKVKGMGTFPVRAFATKF</sequence>
<name>A0A9D7SY21_9BACT</name>
<dbReference type="EMBL" id="JADKGY010000035">
    <property type="protein sequence ID" value="MBK9985353.1"/>
    <property type="molecule type" value="Genomic_DNA"/>
</dbReference>
<organism evidence="1 2">
    <name type="scientific">Candidatus Opimibacter skivensis</name>
    <dbReference type="NCBI Taxonomy" id="2982028"/>
    <lineage>
        <taxon>Bacteria</taxon>
        <taxon>Pseudomonadati</taxon>
        <taxon>Bacteroidota</taxon>
        <taxon>Saprospiria</taxon>
        <taxon>Saprospirales</taxon>
        <taxon>Saprospiraceae</taxon>
        <taxon>Candidatus Opimibacter</taxon>
    </lineage>
</organism>
<dbReference type="PANTHER" id="PTHR31118:SF32">
    <property type="entry name" value="KYNURENINE FORMAMIDASE"/>
    <property type="match status" value="1"/>
</dbReference>
<dbReference type="InterPro" id="IPR007325">
    <property type="entry name" value="KFase/CYL"/>
</dbReference>
<dbReference type="Proteomes" id="UP000808337">
    <property type="component" value="Unassembled WGS sequence"/>
</dbReference>
<protein>
    <submittedName>
        <fullName evidence="1">Cyclase family protein</fullName>
    </submittedName>
</protein>
<proteinExistence type="predicted"/>
<accession>A0A9D7SY21</accession>
<dbReference type="AlphaFoldDB" id="A0A9D7SY21"/>
<reference evidence="1 2" key="1">
    <citation type="submission" date="2020-10" db="EMBL/GenBank/DDBJ databases">
        <title>Connecting structure to function with the recovery of over 1000 high-quality activated sludge metagenome-assembled genomes encoding full-length rRNA genes using long-read sequencing.</title>
        <authorList>
            <person name="Singleton C.M."/>
            <person name="Petriglieri F."/>
            <person name="Kristensen J.M."/>
            <person name="Kirkegaard R.H."/>
            <person name="Michaelsen T.Y."/>
            <person name="Andersen M.H."/>
            <person name="Karst S.M."/>
            <person name="Dueholm M.S."/>
            <person name="Nielsen P.H."/>
            <person name="Albertsen M."/>
        </authorList>
    </citation>
    <scope>NUCLEOTIDE SEQUENCE [LARGE SCALE GENOMIC DNA]</scope>
    <source>
        <strain evidence="1">Ribe_18-Q3-R11-54_MAXAC.273</strain>
    </source>
</reference>
<comment type="caution">
    <text evidence="1">The sequence shown here is derived from an EMBL/GenBank/DDBJ whole genome shotgun (WGS) entry which is preliminary data.</text>
</comment>
<evidence type="ECO:0000313" key="1">
    <source>
        <dbReference type="EMBL" id="MBK9985353.1"/>
    </source>
</evidence>
<dbReference type="InterPro" id="IPR037175">
    <property type="entry name" value="KFase_sf"/>
</dbReference>
<evidence type="ECO:0000313" key="2">
    <source>
        <dbReference type="Proteomes" id="UP000808337"/>
    </source>
</evidence>
<dbReference type="GO" id="GO:0004061">
    <property type="term" value="F:arylformamidase activity"/>
    <property type="evidence" value="ECO:0007669"/>
    <property type="project" value="InterPro"/>
</dbReference>
<gene>
    <name evidence="1" type="ORF">IPP15_23940</name>
</gene>